<organism evidence="1 2">
    <name type="scientific">Halorubrum aidingense JCM 13560</name>
    <dbReference type="NCBI Taxonomy" id="1230454"/>
    <lineage>
        <taxon>Archaea</taxon>
        <taxon>Methanobacteriati</taxon>
        <taxon>Methanobacteriota</taxon>
        <taxon>Stenosarchaea group</taxon>
        <taxon>Halobacteria</taxon>
        <taxon>Halobacteriales</taxon>
        <taxon>Haloferacaceae</taxon>
        <taxon>Halorubrum</taxon>
    </lineage>
</organism>
<accession>M0PHB0</accession>
<proteinExistence type="predicted"/>
<evidence type="ECO:0000313" key="1">
    <source>
        <dbReference type="EMBL" id="EMA69303.1"/>
    </source>
</evidence>
<protein>
    <submittedName>
        <fullName evidence="1">Uncharacterized protein</fullName>
    </submittedName>
</protein>
<dbReference type="PATRIC" id="fig|1230454.4.peg.626"/>
<gene>
    <name evidence="1" type="ORF">C461_03043</name>
</gene>
<dbReference type="EMBL" id="AOJI01000015">
    <property type="protein sequence ID" value="EMA69303.1"/>
    <property type="molecule type" value="Genomic_DNA"/>
</dbReference>
<sequence>MSIFEDLYEVYYQAGTHRDHVTGSCEADTLLEALRAVDATTGADVDITRGDVVVILDRQSAETISERLGDDVHVAFEDPLVPREHLYLAPSRIEQVLPGKTQVHTVGNPSRWGLVMDPNCVSYDNEVIDPAGVVGISWVIES</sequence>
<evidence type="ECO:0000313" key="2">
    <source>
        <dbReference type="Proteomes" id="UP000011575"/>
    </source>
</evidence>
<comment type="caution">
    <text evidence="1">The sequence shown here is derived from an EMBL/GenBank/DDBJ whole genome shotgun (WGS) entry which is preliminary data.</text>
</comment>
<name>M0PHB0_9EURY</name>
<dbReference type="OrthoDB" id="203188at2157"/>
<dbReference type="STRING" id="1230454.C461_03043"/>
<dbReference type="Proteomes" id="UP000011575">
    <property type="component" value="Unassembled WGS sequence"/>
</dbReference>
<dbReference type="RefSeq" id="WP_007998536.1">
    <property type="nucleotide sequence ID" value="NZ_AOJI01000015.1"/>
</dbReference>
<keyword evidence="2" id="KW-1185">Reference proteome</keyword>
<reference evidence="1 2" key="1">
    <citation type="journal article" date="2014" name="PLoS Genet.">
        <title>Phylogenetically driven sequencing of extremely halophilic archaea reveals strategies for static and dynamic osmo-response.</title>
        <authorList>
            <person name="Becker E.A."/>
            <person name="Seitzer P.M."/>
            <person name="Tritt A."/>
            <person name="Larsen D."/>
            <person name="Krusor M."/>
            <person name="Yao A.I."/>
            <person name="Wu D."/>
            <person name="Madern D."/>
            <person name="Eisen J.A."/>
            <person name="Darling A.E."/>
            <person name="Facciotti M.T."/>
        </authorList>
    </citation>
    <scope>NUCLEOTIDE SEQUENCE [LARGE SCALE GENOMIC DNA]</scope>
    <source>
        <strain evidence="1 2">JCM 13560</strain>
    </source>
</reference>
<dbReference type="AlphaFoldDB" id="M0PHB0"/>